<feature type="compositionally biased region" description="Low complexity" evidence="1">
    <location>
        <begin position="340"/>
        <end position="352"/>
    </location>
</feature>
<feature type="compositionally biased region" description="Polar residues" evidence="1">
    <location>
        <begin position="923"/>
        <end position="939"/>
    </location>
</feature>
<feature type="compositionally biased region" description="Acidic residues" evidence="1">
    <location>
        <begin position="290"/>
        <end position="300"/>
    </location>
</feature>
<feature type="compositionally biased region" description="Low complexity" evidence="1">
    <location>
        <begin position="322"/>
        <end position="331"/>
    </location>
</feature>
<accession>A0AAX4JTK7</accession>
<evidence type="ECO:0000256" key="1">
    <source>
        <dbReference type="SAM" id="MobiDB-lite"/>
    </source>
</evidence>
<evidence type="ECO:0008006" key="4">
    <source>
        <dbReference type="Google" id="ProtNLM"/>
    </source>
</evidence>
<keyword evidence="3" id="KW-1185">Reference proteome</keyword>
<protein>
    <recommendedName>
        <fullName evidence="4">DUF3835 domain-containing protein</fullName>
    </recommendedName>
</protein>
<feature type="compositionally biased region" description="Basic and acidic residues" evidence="1">
    <location>
        <begin position="261"/>
        <end position="274"/>
    </location>
</feature>
<name>A0AAX4JTK7_9TREE</name>
<feature type="region of interest" description="Disordered" evidence="1">
    <location>
        <begin position="142"/>
        <end position="274"/>
    </location>
</feature>
<feature type="compositionally biased region" description="Basic and acidic residues" evidence="1">
    <location>
        <begin position="214"/>
        <end position="225"/>
    </location>
</feature>
<feature type="region of interest" description="Disordered" evidence="1">
    <location>
        <begin position="773"/>
        <end position="981"/>
    </location>
</feature>
<dbReference type="RefSeq" id="XP_066075460.1">
    <property type="nucleotide sequence ID" value="XM_066219363.1"/>
</dbReference>
<feature type="compositionally biased region" description="Basic residues" evidence="1">
    <location>
        <begin position="382"/>
        <end position="393"/>
    </location>
</feature>
<feature type="compositionally biased region" description="Acidic residues" evidence="1">
    <location>
        <begin position="780"/>
        <end position="804"/>
    </location>
</feature>
<organism evidence="2 3">
    <name type="scientific">Kwoniella dendrophila CBS 6074</name>
    <dbReference type="NCBI Taxonomy" id="1295534"/>
    <lineage>
        <taxon>Eukaryota</taxon>
        <taxon>Fungi</taxon>
        <taxon>Dikarya</taxon>
        <taxon>Basidiomycota</taxon>
        <taxon>Agaricomycotina</taxon>
        <taxon>Tremellomycetes</taxon>
        <taxon>Tremellales</taxon>
        <taxon>Cryptococcaceae</taxon>
        <taxon>Kwoniella</taxon>
    </lineage>
</organism>
<evidence type="ECO:0000313" key="2">
    <source>
        <dbReference type="EMBL" id="WWC88697.1"/>
    </source>
</evidence>
<evidence type="ECO:0000313" key="3">
    <source>
        <dbReference type="Proteomes" id="UP001355207"/>
    </source>
</evidence>
<feature type="compositionally biased region" description="Basic and acidic residues" evidence="1">
    <location>
        <begin position="233"/>
        <end position="242"/>
    </location>
</feature>
<feature type="compositionally biased region" description="Polar residues" evidence="1">
    <location>
        <begin position="142"/>
        <end position="159"/>
    </location>
</feature>
<proteinExistence type="predicted"/>
<feature type="compositionally biased region" description="Polar residues" evidence="1">
    <location>
        <begin position="517"/>
        <end position="532"/>
    </location>
</feature>
<dbReference type="InterPro" id="IPR009053">
    <property type="entry name" value="Prefoldin"/>
</dbReference>
<feature type="compositionally biased region" description="Basic and acidic residues" evidence="1">
    <location>
        <begin position="695"/>
        <end position="706"/>
    </location>
</feature>
<sequence>MSDSPLNLPLRPCSTSLQSHLAALDLLSLQIESLINKNRHDCRIPLNSKASIKGEIIHTNDIKVNIGVGYYADMTCKEASEYIKRRKELLLLDHARLIEGKSKLNSPEENIAGGSKPYKNNDQPKIGFHPIFYSLPDNIASSSALPENAKPSDSQSSKETPSRAAAGNSPEKEAYVAEENQAKPPTKAINPPQPKSPPNKASLVELLDDEGDSEGEKVDDGRGDDTTLNEEGLPIHEIRETLSGETIGAPPPPSTTIDSKSSTEQKEEDYFSAEAVERRAALRRKLFNEDSSDDEEETQLEEIQPKEESEPIKAKRGIIRPSSASSSSSNSKELNKPTVSSPLSQSHSPSPSNETDTDLPPNPPMRERRPSSSLPAPSKSILKPHKPPLKKKSVSFDPSLPSPPQSPVPDPHSYSQLGRFGYPLPLATDDDDENNEYSVKPVPVIPTPQPGKKKQQQATDSGFAGFKKGFLGRSSSNKSPSPLGSQSLTTKSTVQEKERPKLTAVKDVVSEKPIPTATPSSTKPTQNVSTPDIPQAKPKKQSLFSQRLSKPEIDASAPFIQTTTASTSSSSSNIPNLPKVSESKGTNTIKSGVIEKPPKPSSVTPPNNLEIIERPPTKVAQKGLIDTSMGRTKYALEEDNHTDVKEDYEDEDEDEDEDEFSEYSTGEEDEYDLDEALLAREVALEYHKRQAYKPLNRDPNDPAYDHEDQEDDEDGGGGGVMLGLPRISDLNGNGNDEEEIEGFRQSGRPMIINPKPEDLRRFIRVGKLENGNLVLAPGEESLETDSENELDYNDNDNDDDENNDEEKKQKVINKKERKENRELIKRKLMGLEIPIQDLIAKEREENKNKKIEKGKAKQNQDWKNSLPPSLSTDTNMDNQENHRQEEEQLSKNNSNSINASSKPPIIPLVPESPIEHTAFSKASIPNTSAPLTTSAISSFTPHTPLPVPVPRPTESANQSVSDTPQKPKKVSRFKAARMAAN</sequence>
<feature type="region of interest" description="Disordered" evidence="1">
    <location>
        <begin position="286"/>
        <end position="673"/>
    </location>
</feature>
<feature type="compositionally biased region" description="Polar residues" evidence="1">
    <location>
        <begin position="954"/>
        <end position="964"/>
    </location>
</feature>
<dbReference type="Pfam" id="PF02996">
    <property type="entry name" value="Prefoldin"/>
    <property type="match status" value="1"/>
</dbReference>
<dbReference type="InterPro" id="IPR004127">
    <property type="entry name" value="Prefoldin_subunit_alpha"/>
</dbReference>
<feature type="compositionally biased region" description="Polar residues" evidence="1">
    <location>
        <begin position="861"/>
        <end position="878"/>
    </location>
</feature>
<feature type="compositionally biased region" description="Basic and acidic residues" evidence="1">
    <location>
        <begin position="634"/>
        <end position="645"/>
    </location>
</feature>
<feature type="compositionally biased region" description="Basic residues" evidence="1">
    <location>
        <begin position="966"/>
        <end position="975"/>
    </location>
</feature>
<dbReference type="Gene3D" id="1.10.287.370">
    <property type="match status" value="1"/>
</dbReference>
<dbReference type="AlphaFoldDB" id="A0AAX4JTK7"/>
<dbReference type="GeneID" id="91094280"/>
<reference evidence="2 3" key="1">
    <citation type="submission" date="2024-01" db="EMBL/GenBank/DDBJ databases">
        <title>Comparative genomics of Cryptococcus and Kwoniella reveals pathogenesis evolution and contrasting modes of karyotype evolution via chromosome fusion or intercentromeric recombination.</title>
        <authorList>
            <person name="Coelho M.A."/>
            <person name="David-Palma M."/>
            <person name="Shea T."/>
            <person name="Bowers K."/>
            <person name="McGinley-Smith S."/>
            <person name="Mohammad A.W."/>
            <person name="Gnirke A."/>
            <person name="Yurkov A.M."/>
            <person name="Nowrousian M."/>
            <person name="Sun S."/>
            <person name="Cuomo C.A."/>
            <person name="Heitman J."/>
        </authorList>
    </citation>
    <scope>NUCLEOTIDE SEQUENCE [LARGE SCALE GENOMIC DNA]</scope>
    <source>
        <strain evidence="2 3">CBS 6074</strain>
    </source>
</reference>
<feature type="compositionally biased region" description="Basic and acidic residues" evidence="1">
    <location>
        <begin position="303"/>
        <end position="313"/>
    </location>
</feature>
<feature type="compositionally biased region" description="Basic and acidic residues" evidence="1">
    <location>
        <begin position="879"/>
        <end position="889"/>
    </location>
</feature>
<feature type="compositionally biased region" description="Pro residues" evidence="1">
    <location>
        <begin position="400"/>
        <end position="410"/>
    </location>
</feature>
<dbReference type="Proteomes" id="UP001355207">
    <property type="component" value="Chromosome 4"/>
</dbReference>
<feature type="compositionally biased region" description="Low complexity" evidence="1">
    <location>
        <begin position="890"/>
        <end position="903"/>
    </location>
</feature>
<feature type="compositionally biased region" description="Basic and acidic residues" evidence="1">
    <location>
        <begin position="839"/>
        <end position="860"/>
    </location>
</feature>
<feature type="compositionally biased region" description="Low complexity" evidence="1">
    <location>
        <begin position="474"/>
        <end position="487"/>
    </location>
</feature>
<dbReference type="SUPFAM" id="SSF46579">
    <property type="entry name" value="Prefoldin"/>
    <property type="match status" value="1"/>
</dbReference>
<feature type="compositionally biased region" description="Basic and acidic residues" evidence="1">
    <location>
        <begin position="805"/>
        <end position="825"/>
    </location>
</feature>
<feature type="region of interest" description="Disordered" evidence="1">
    <location>
        <begin position="688"/>
        <end position="755"/>
    </location>
</feature>
<gene>
    <name evidence="2" type="ORF">L201_003610</name>
</gene>
<dbReference type="EMBL" id="CP144101">
    <property type="protein sequence ID" value="WWC88697.1"/>
    <property type="molecule type" value="Genomic_DNA"/>
</dbReference>
<feature type="compositionally biased region" description="Acidic residues" evidence="1">
    <location>
        <begin position="646"/>
        <end position="673"/>
    </location>
</feature>
<feature type="compositionally biased region" description="Low complexity" evidence="1">
    <location>
        <begin position="562"/>
        <end position="572"/>
    </location>
</feature>